<evidence type="ECO:0000313" key="2">
    <source>
        <dbReference type="Proteomes" id="UP000028900"/>
    </source>
</evidence>
<reference evidence="2" key="1">
    <citation type="journal article" date="2014" name="Genome Announc.">
        <title>Draft Genome Sequence of ''Candidatus Phytoplasma asteris'' Strain OY-V, an Unculturable Plant-Pathogenic Bacterium.</title>
        <authorList>
            <person name="Kakizawa S."/>
            <person name="Makino A."/>
            <person name="Ishii Y."/>
            <person name="Tamaki H."/>
            <person name="Kamagata Y."/>
        </authorList>
    </citation>
    <scope>NUCLEOTIDE SEQUENCE [LARGE SCALE GENOMIC DNA]</scope>
    <source>
        <strain evidence="2">OY-V</strain>
    </source>
</reference>
<keyword evidence="2" id="KW-1185">Reference proteome</keyword>
<organism evidence="1 2">
    <name type="scientific">'Chrysanthemum coronarium' phytoplasma</name>
    <dbReference type="NCBI Taxonomy" id="1520703"/>
    <lineage>
        <taxon>Bacteria</taxon>
        <taxon>Bacillati</taxon>
        <taxon>Mycoplasmatota</taxon>
        <taxon>Mollicutes</taxon>
        <taxon>Acholeplasmatales</taxon>
        <taxon>Acholeplasmataceae</taxon>
        <taxon>Candidatus Phytoplasma</taxon>
        <taxon>16SrI (Aster yellows group)</taxon>
    </lineage>
</organism>
<feature type="non-terminal residue" evidence="1">
    <location>
        <position position="1"/>
    </location>
</feature>
<evidence type="ECO:0000313" key="1">
    <source>
        <dbReference type="EMBL" id="GAK74171.1"/>
    </source>
</evidence>
<comment type="caution">
    <text evidence="1">The sequence shown here is derived from an EMBL/GenBank/DDBJ whole genome shotgun (WGS) entry which is preliminary data.</text>
</comment>
<dbReference type="InterPro" id="IPR036191">
    <property type="entry name" value="RRF_sf"/>
</dbReference>
<dbReference type="EMBL" id="BBIY01000058">
    <property type="protein sequence ID" value="GAK74171.1"/>
    <property type="molecule type" value="Genomic_DNA"/>
</dbReference>
<dbReference type="SUPFAM" id="SSF55194">
    <property type="entry name" value="Ribosome recycling factor, RRF"/>
    <property type="match status" value="1"/>
</dbReference>
<gene>
    <name evidence="1" type="primary">frr</name>
    <name evidence="1" type="ORF">OYV_06590</name>
</gene>
<protein>
    <submittedName>
        <fullName evidence="1">Ribosome recycling factor</fullName>
    </submittedName>
</protein>
<reference evidence="1 2" key="2">
    <citation type="journal article" date="2014" name="Genome Announc.">
        <title>Draft Genome Sequence of 'Candidatus Phytoplasma asteris' Strain OY-V, an Unculturable Plant-Pathogenic Bacterium.</title>
        <authorList>
            <person name="Kakizawa S."/>
            <person name="Makino A."/>
            <person name="Ishii Y."/>
            <person name="Tamaki H."/>
            <person name="Kamagata Y."/>
        </authorList>
    </citation>
    <scope>NUCLEOTIDE SEQUENCE [LARGE SCALE GENOMIC DNA]</scope>
    <source>
        <strain evidence="1 2">OY-V</strain>
    </source>
</reference>
<sequence>LTKDLETFYLNQIQTLTDKNIKLIEKHTTTKNTELLKA</sequence>
<accession>A0ABQ0J3I4</accession>
<name>A0ABQ0J3I4_9MOLU</name>
<proteinExistence type="predicted"/>
<dbReference type="Proteomes" id="UP000028900">
    <property type="component" value="Unassembled WGS sequence"/>
</dbReference>